<feature type="transmembrane region" description="Helical" evidence="1">
    <location>
        <begin position="95"/>
        <end position="115"/>
    </location>
</feature>
<evidence type="ECO:0000256" key="1">
    <source>
        <dbReference type="SAM" id="Phobius"/>
    </source>
</evidence>
<dbReference type="Proteomes" id="UP001497525">
    <property type="component" value="Unassembled WGS sequence"/>
</dbReference>
<gene>
    <name evidence="2" type="ORF">CDAUBV1_LOCUS3714</name>
</gene>
<reference evidence="2" key="1">
    <citation type="submission" date="2024-06" db="EMBL/GenBank/DDBJ databases">
        <authorList>
            <person name="Liu X."/>
            <person name="Lenzi L."/>
            <person name="Haldenby T S."/>
            <person name="Uol C."/>
        </authorList>
    </citation>
    <scope>NUCLEOTIDE SEQUENCE</scope>
</reference>
<sequence>MRCVYTIRSTVDHVCVSGVAIDNIASAELIVGLYTRDFAARTRGAFSMYLVGKSPLSHNSQITSSCRLPRFLLSSSVSWDFFPLAFAFLPSPSPFSRMLLLLILVLNLPTLLIFCD</sequence>
<proteinExistence type="predicted"/>
<accession>A0AAV2T774</accession>
<keyword evidence="1" id="KW-0812">Transmembrane</keyword>
<dbReference type="AlphaFoldDB" id="A0AAV2T774"/>
<feature type="transmembrane region" description="Helical" evidence="1">
    <location>
        <begin position="71"/>
        <end position="89"/>
    </location>
</feature>
<organism evidence="2 3">
    <name type="scientific">Calicophoron daubneyi</name>
    <name type="common">Rumen fluke</name>
    <name type="synonym">Paramphistomum daubneyi</name>
    <dbReference type="NCBI Taxonomy" id="300641"/>
    <lineage>
        <taxon>Eukaryota</taxon>
        <taxon>Metazoa</taxon>
        <taxon>Spiralia</taxon>
        <taxon>Lophotrochozoa</taxon>
        <taxon>Platyhelminthes</taxon>
        <taxon>Trematoda</taxon>
        <taxon>Digenea</taxon>
        <taxon>Plagiorchiida</taxon>
        <taxon>Pronocephalata</taxon>
        <taxon>Paramphistomoidea</taxon>
        <taxon>Paramphistomidae</taxon>
        <taxon>Calicophoron</taxon>
    </lineage>
</organism>
<evidence type="ECO:0000313" key="3">
    <source>
        <dbReference type="Proteomes" id="UP001497525"/>
    </source>
</evidence>
<keyword evidence="1" id="KW-1133">Transmembrane helix</keyword>
<keyword evidence="1" id="KW-0472">Membrane</keyword>
<comment type="caution">
    <text evidence="2">The sequence shown here is derived from an EMBL/GenBank/DDBJ whole genome shotgun (WGS) entry which is preliminary data.</text>
</comment>
<name>A0AAV2T774_CALDB</name>
<protein>
    <submittedName>
        <fullName evidence="2">Uncharacterized protein</fullName>
    </submittedName>
</protein>
<dbReference type="EMBL" id="CAXLJL010000090">
    <property type="protein sequence ID" value="CAL5131287.1"/>
    <property type="molecule type" value="Genomic_DNA"/>
</dbReference>
<evidence type="ECO:0000313" key="2">
    <source>
        <dbReference type="EMBL" id="CAL5131287.1"/>
    </source>
</evidence>